<evidence type="ECO:0000256" key="2">
    <source>
        <dbReference type="ARBA" id="ARBA00022692"/>
    </source>
</evidence>
<feature type="transmembrane region" description="Helical" evidence="5">
    <location>
        <begin position="138"/>
        <end position="161"/>
    </location>
</feature>
<keyword evidence="3 5" id="KW-1133">Transmembrane helix</keyword>
<dbReference type="InterPro" id="IPR050382">
    <property type="entry name" value="MFS_Na/Anion_cotransporter"/>
</dbReference>
<evidence type="ECO:0000313" key="8">
    <source>
        <dbReference type="Proteomes" id="UP000007875"/>
    </source>
</evidence>
<dbReference type="InterPro" id="IPR011701">
    <property type="entry name" value="MFS"/>
</dbReference>
<evidence type="ECO:0000256" key="5">
    <source>
        <dbReference type="SAM" id="Phobius"/>
    </source>
</evidence>
<dbReference type="GO" id="GO:0015291">
    <property type="term" value="F:secondary active transmembrane transporter activity"/>
    <property type="evidence" value="ECO:0007669"/>
    <property type="project" value="UniProtKB-ARBA"/>
</dbReference>
<feature type="transmembrane region" description="Helical" evidence="5">
    <location>
        <begin position="98"/>
        <end position="118"/>
    </location>
</feature>
<evidence type="ECO:0000256" key="4">
    <source>
        <dbReference type="ARBA" id="ARBA00023136"/>
    </source>
</evidence>
<dbReference type="PANTHER" id="PTHR11662:SF279">
    <property type="entry name" value="VOLTAGE-GATED PURINE NUCLEOTIDE UNIPORTER SLC17A9"/>
    <property type="match status" value="1"/>
</dbReference>
<dbReference type="InParanoid" id="H2ZBM9"/>
<dbReference type="Pfam" id="PF07690">
    <property type="entry name" value="MFS_1"/>
    <property type="match status" value="1"/>
</dbReference>
<feature type="transmembrane region" description="Helical" evidence="5">
    <location>
        <begin position="262"/>
        <end position="282"/>
    </location>
</feature>
<dbReference type="eggNOG" id="KOG2532">
    <property type="taxonomic scope" value="Eukaryota"/>
</dbReference>
<dbReference type="InterPro" id="IPR044777">
    <property type="entry name" value="SLC17A9-like"/>
</dbReference>
<keyword evidence="4 5" id="KW-0472">Membrane</keyword>
<dbReference type="Ensembl" id="ENSCSAVT00000015168.1">
    <property type="protein sequence ID" value="ENSCSAVP00000014994.1"/>
    <property type="gene ID" value="ENSCSAVG00000008780.1"/>
</dbReference>
<dbReference type="OMA" id="LITFWMP"/>
<dbReference type="InterPro" id="IPR020846">
    <property type="entry name" value="MFS_dom"/>
</dbReference>
<dbReference type="AlphaFoldDB" id="H2ZBM9"/>
<evidence type="ECO:0000256" key="3">
    <source>
        <dbReference type="ARBA" id="ARBA00022989"/>
    </source>
</evidence>
<dbReference type="Proteomes" id="UP000007875">
    <property type="component" value="Unassembled WGS sequence"/>
</dbReference>
<feature type="transmembrane region" description="Helical" evidence="5">
    <location>
        <begin position="73"/>
        <end position="92"/>
    </location>
</feature>
<dbReference type="FunFam" id="1.20.1250.20:FF:000059">
    <property type="entry name" value="Solute carrier family 17 member 9"/>
    <property type="match status" value="1"/>
</dbReference>
<sequence length="442" mass="49189">KENRKTWIINLFVLTSILFAARVAMPVCATAISKEYGWNKADLGAVMGSFFWGYVTTQVLGGYFADKIGGDKVLVMSSLSWGTITLLTPNIANMHTFFGSSIFILTVARVGMGVMQGVHYPSMISLLAHKIPDSERSFPMGVIFAASNFGSLLCGAVGSIVLEHYGWQRVFQVLGLIALLWTYVMWASTKKPKNNVISLDSMVFSQPLLPLKSDSVPWKKIFSKTPVWAVIFAHFCMNNCFFILLSWLPTFFHERFPNEKGWVYNVIPWMMSIPSSIFAGWLSERFIRNNLSITFIRKFNQTVAMVGSGIFSIALTFCENFWTAVFYAGLAVSMQTFHNSGVLVNPQDIVPNHAGSVFGQGQLYLLYGVLDNELYNKFVICPQTFLFGVMNAFGAVTSFIGVYLTGYTLNAAGTWVHIFSICAIVNLLGATVFIIWGTTKKL</sequence>
<reference evidence="7" key="2">
    <citation type="submission" date="2025-08" db="UniProtKB">
        <authorList>
            <consortium name="Ensembl"/>
        </authorList>
    </citation>
    <scope>IDENTIFICATION</scope>
</reference>
<evidence type="ECO:0000259" key="6">
    <source>
        <dbReference type="PROSITE" id="PS50850"/>
    </source>
</evidence>
<feature type="transmembrane region" description="Helical" evidence="5">
    <location>
        <begin position="7"/>
        <end position="32"/>
    </location>
</feature>
<comment type="subcellular location">
    <subcellularLocation>
        <location evidence="1">Membrane</location>
        <topology evidence="1">Multi-pass membrane protein</topology>
    </subcellularLocation>
</comment>
<proteinExistence type="predicted"/>
<feature type="transmembrane region" description="Helical" evidence="5">
    <location>
        <begin position="303"/>
        <end position="329"/>
    </location>
</feature>
<dbReference type="GeneTree" id="ENSGT00940000158186"/>
<dbReference type="InterPro" id="IPR036259">
    <property type="entry name" value="MFS_trans_sf"/>
</dbReference>
<reference evidence="8" key="1">
    <citation type="submission" date="2003-08" db="EMBL/GenBank/DDBJ databases">
        <authorList>
            <person name="Birren B."/>
            <person name="Nusbaum C."/>
            <person name="Abebe A."/>
            <person name="Abouelleil A."/>
            <person name="Adekoya E."/>
            <person name="Ait-zahra M."/>
            <person name="Allen N."/>
            <person name="Allen T."/>
            <person name="An P."/>
            <person name="Anderson M."/>
            <person name="Anderson S."/>
            <person name="Arachchi H."/>
            <person name="Armbruster J."/>
            <person name="Bachantsang P."/>
            <person name="Baldwin J."/>
            <person name="Barry A."/>
            <person name="Bayul T."/>
            <person name="Blitshsteyn B."/>
            <person name="Bloom T."/>
            <person name="Blye J."/>
            <person name="Boguslavskiy L."/>
            <person name="Borowsky M."/>
            <person name="Boukhgalter B."/>
            <person name="Brunache A."/>
            <person name="Butler J."/>
            <person name="Calixte N."/>
            <person name="Calvo S."/>
            <person name="Camarata J."/>
            <person name="Campo K."/>
            <person name="Chang J."/>
            <person name="Cheshatsang Y."/>
            <person name="Citroen M."/>
            <person name="Collymore A."/>
            <person name="Considine T."/>
            <person name="Cook A."/>
            <person name="Cooke P."/>
            <person name="Corum B."/>
            <person name="Cuomo C."/>
            <person name="David R."/>
            <person name="Dawoe T."/>
            <person name="Degray S."/>
            <person name="Dodge S."/>
            <person name="Dooley K."/>
            <person name="Dorje P."/>
            <person name="Dorjee K."/>
            <person name="Dorris L."/>
            <person name="Duffey N."/>
            <person name="Dupes A."/>
            <person name="Elkins T."/>
            <person name="Engels R."/>
            <person name="Erickson J."/>
            <person name="Farina A."/>
            <person name="Faro S."/>
            <person name="Ferreira P."/>
            <person name="Fischer H."/>
            <person name="Fitzgerald M."/>
            <person name="Foley K."/>
            <person name="Gage D."/>
            <person name="Galagan J."/>
            <person name="Gearin G."/>
            <person name="Gnerre S."/>
            <person name="Gnirke A."/>
            <person name="Goyette A."/>
            <person name="Graham J."/>
            <person name="Grandbois E."/>
            <person name="Gyaltsen K."/>
            <person name="Hafez N."/>
            <person name="Hagopian D."/>
            <person name="Hagos B."/>
            <person name="Hall J."/>
            <person name="Hatcher B."/>
            <person name="Heller A."/>
            <person name="Higgins H."/>
            <person name="Honan T."/>
            <person name="Horn A."/>
            <person name="Houde N."/>
            <person name="Hughes L."/>
            <person name="Hulme W."/>
            <person name="Husby E."/>
            <person name="Iliev I."/>
            <person name="Jaffe D."/>
            <person name="Jones C."/>
            <person name="Kamal M."/>
            <person name="Kamat A."/>
            <person name="Kamvysselis M."/>
            <person name="Karlsson E."/>
            <person name="Kells C."/>
            <person name="Kieu A."/>
            <person name="Kisner P."/>
            <person name="Kodira C."/>
            <person name="Kulbokas E."/>
            <person name="Labutti K."/>
            <person name="Lama D."/>
            <person name="Landers T."/>
            <person name="Leger J."/>
            <person name="Levine S."/>
            <person name="Lewis D."/>
            <person name="Lewis T."/>
            <person name="Lindblad-toh K."/>
            <person name="Liu X."/>
            <person name="Lokyitsang T."/>
            <person name="Lokyitsang Y."/>
            <person name="Lucien O."/>
            <person name="Lui A."/>
            <person name="Ma L.J."/>
            <person name="Mabbitt R."/>
            <person name="Macdonald J."/>
            <person name="Maclean C."/>
            <person name="Major J."/>
            <person name="Manning J."/>
            <person name="Marabella R."/>
            <person name="Maru K."/>
            <person name="Matthews C."/>
            <person name="Mauceli E."/>
            <person name="Mccarthy M."/>
            <person name="Mcdonough S."/>
            <person name="Mcghee T."/>
            <person name="Meldrim J."/>
            <person name="Meneus L."/>
            <person name="Mesirov J."/>
            <person name="Mihalev A."/>
            <person name="Mihova T."/>
            <person name="Mikkelsen T."/>
            <person name="Mlenga V."/>
            <person name="Moru K."/>
            <person name="Mozes J."/>
            <person name="Mulrain L."/>
            <person name="Munson G."/>
            <person name="Naylor J."/>
            <person name="Newes C."/>
            <person name="Nguyen C."/>
            <person name="Nguyen N."/>
            <person name="Nguyen T."/>
            <person name="Nicol R."/>
            <person name="Nielsen C."/>
            <person name="Nizzari M."/>
            <person name="Norbu C."/>
            <person name="Norbu N."/>
            <person name="O'donnell P."/>
            <person name="Okoawo O."/>
            <person name="O'leary S."/>
            <person name="Omotosho B."/>
            <person name="O'neill K."/>
            <person name="Osman S."/>
            <person name="Parker S."/>
            <person name="Perrin D."/>
            <person name="Phunkhang P."/>
            <person name="Piqani B."/>
            <person name="Purcell S."/>
            <person name="Rachupka T."/>
            <person name="Ramasamy U."/>
            <person name="Rameau R."/>
            <person name="Ray V."/>
            <person name="Raymond C."/>
            <person name="Retta R."/>
            <person name="Richardson S."/>
            <person name="Rise C."/>
            <person name="Rodriguez J."/>
            <person name="Rogers J."/>
            <person name="Rogov P."/>
            <person name="Rutman M."/>
            <person name="Schupbach R."/>
            <person name="Seaman C."/>
            <person name="Settipalli S."/>
            <person name="Sharpe T."/>
            <person name="Sheridan J."/>
            <person name="Sherpa N."/>
            <person name="Shi J."/>
            <person name="Smirnov S."/>
            <person name="Smith C."/>
            <person name="Sougnez C."/>
            <person name="Spencer B."/>
            <person name="Stalker J."/>
            <person name="Stange-thomann N."/>
            <person name="Stavropoulos S."/>
            <person name="Stetson K."/>
            <person name="Stone C."/>
            <person name="Stone S."/>
            <person name="Stubbs M."/>
            <person name="Talamas J."/>
            <person name="Tchuinga P."/>
            <person name="Tenzing P."/>
            <person name="Tesfaye S."/>
            <person name="Theodore J."/>
            <person name="Thoulutsang Y."/>
            <person name="Topham K."/>
            <person name="Towey S."/>
            <person name="Tsamla T."/>
            <person name="Tsomo N."/>
            <person name="Vallee D."/>
            <person name="Vassiliev H."/>
            <person name="Venkataraman V."/>
            <person name="Vinson J."/>
            <person name="Vo A."/>
            <person name="Wade C."/>
            <person name="Wang S."/>
            <person name="Wangchuk T."/>
            <person name="Wangdi T."/>
            <person name="Whittaker C."/>
            <person name="Wilkinson J."/>
            <person name="Wu Y."/>
            <person name="Wyman D."/>
            <person name="Yadav S."/>
            <person name="Yang S."/>
            <person name="Yang X."/>
            <person name="Yeager S."/>
            <person name="Yee E."/>
            <person name="Young G."/>
            <person name="Zainoun J."/>
            <person name="Zembeck L."/>
            <person name="Zimmer A."/>
            <person name="Zody M."/>
            <person name="Lander E."/>
        </authorList>
    </citation>
    <scope>NUCLEOTIDE SEQUENCE [LARGE SCALE GENOMIC DNA]</scope>
</reference>
<feature type="transmembrane region" description="Helical" evidence="5">
    <location>
        <begin position="227"/>
        <end position="250"/>
    </location>
</feature>
<dbReference type="CDD" id="cd17380">
    <property type="entry name" value="MFS_SLC17A9_like"/>
    <property type="match status" value="1"/>
</dbReference>
<dbReference type="GO" id="GO:0016020">
    <property type="term" value="C:membrane"/>
    <property type="evidence" value="ECO:0007669"/>
    <property type="project" value="UniProtKB-SubCell"/>
</dbReference>
<name>H2ZBM9_CIOSA</name>
<feature type="transmembrane region" description="Helical" evidence="5">
    <location>
        <begin position="44"/>
        <end position="66"/>
    </location>
</feature>
<dbReference type="STRING" id="51511.ENSCSAVP00000014994"/>
<dbReference type="GO" id="GO:0015867">
    <property type="term" value="P:ATP transport"/>
    <property type="evidence" value="ECO:0007669"/>
    <property type="project" value="TreeGrafter"/>
</dbReference>
<feature type="transmembrane region" description="Helical" evidence="5">
    <location>
        <begin position="379"/>
        <end position="403"/>
    </location>
</feature>
<dbReference type="HOGENOM" id="CLU_001265_5_11_1"/>
<evidence type="ECO:0000256" key="1">
    <source>
        <dbReference type="ARBA" id="ARBA00004141"/>
    </source>
</evidence>
<accession>H2ZBM9</accession>
<dbReference type="Gene3D" id="1.20.1250.20">
    <property type="entry name" value="MFS general substrate transporter like domains"/>
    <property type="match status" value="2"/>
</dbReference>
<organism evidence="7 8">
    <name type="scientific">Ciona savignyi</name>
    <name type="common">Pacific transparent sea squirt</name>
    <dbReference type="NCBI Taxonomy" id="51511"/>
    <lineage>
        <taxon>Eukaryota</taxon>
        <taxon>Metazoa</taxon>
        <taxon>Chordata</taxon>
        <taxon>Tunicata</taxon>
        <taxon>Ascidiacea</taxon>
        <taxon>Phlebobranchia</taxon>
        <taxon>Cionidae</taxon>
        <taxon>Ciona</taxon>
    </lineage>
</organism>
<protein>
    <recommendedName>
        <fullName evidence="6">Major facilitator superfamily (MFS) profile domain-containing protein</fullName>
    </recommendedName>
</protein>
<feature type="transmembrane region" description="Helical" evidence="5">
    <location>
        <begin position="415"/>
        <end position="436"/>
    </location>
</feature>
<keyword evidence="8" id="KW-1185">Reference proteome</keyword>
<feature type="domain" description="Major facilitator superfamily (MFS) profile" evidence="6">
    <location>
        <begin position="7"/>
        <end position="441"/>
    </location>
</feature>
<reference evidence="7" key="3">
    <citation type="submission" date="2025-09" db="UniProtKB">
        <authorList>
            <consortium name="Ensembl"/>
        </authorList>
    </citation>
    <scope>IDENTIFICATION</scope>
</reference>
<dbReference type="PROSITE" id="PS50850">
    <property type="entry name" value="MFS"/>
    <property type="match status" value="1"/>
</dbReference>
<feature type="transmembrane region" description="Helical" evidence="5">
    <location>
        <begin position="167"/>
        <end position="186"/>
    </location>
</feature>
<dbReference type="PANTHER" id="PTHR11662">
    <property type="entry name" value="SOLUTE CARRIER FAMILY 17"/>
    <property type="match status" value="1"/>
</dbReference>
<dbReference type="SUPFAM" id="SSF103473">
    <property type="entry name" value="MFS general substrate transporter"/>
    <property type="match status" value="1"/>
</dbReference>
<evidence type="ECO:0000313" key="7">
    <source>
        <dbReference type="Ensembl" id="ENSCSAVP00000014994.1"/>
    </source>
</evidence>
<keyword evidence="2 5" id="KW-0812">Transmembrane</keyword>